<dbReference type="Gene3D" id="1.10.260.40">
    <property type="entry name" value="lambda repressor-like DNA-binding domains"/>
    <property type="match status" value="1"/>
</dbReference>
<accession>A0ABQ3B331</accession>
<organism evidence="2 3">
    <name type="scientific">Marinobacter zhanjiangensis</name>
    <dbReference type="NCBI Taxonomy" id="578215"/>
    <lineage>
        <taxon>Bacteria</taxon>
        <taxon>Pseudomonadati</taxon>
        <taxon>Pseudomonadota</taxon>
        <taxon>Gammaproteobacteria</taxon>
        <taxon>Pseudomonadales</taxon>
        <taxon>Marinobacteraceae</taxon>
        <taxon>Marinobacter</taxon>
    </lineage>
</organism>
<dbReference type="InterPro" id="IPR001387">
    <property type="entry name" value="Cro/C1-type_HTH"/>
</dbReference>
<name>A0ABQ3B331_9GAMM</name>
<evidence type="ECO:0000313" key="2">
    <source>
        <dbReference type="EMBL" id="GGY74224.1"/>
    </source>
</evidence>
<protein>
    <recommendedName>
        <fullName evidence="4">Helix-turn-helix</fullName>
    </recommendedName>
</protein>
<dbReference type="RefSeq" id="WP_189576324.1">
    <property type="nucleotide sequence ID" value="NZ_BMXV01000004.1"/>
</dbReference>
<feature type="region of interest" description="Disordered" evidence="1">
    <location>
        <begin position="1"/>
        <end position="25"/>
    </location>
</feature>
<dbReference type="CDD" id="cd00093">
    <property type="entry name" value="HTH_XRE"/>
    <property type="match status" value="1"/>
</dbReference>
<keyword evidence="3" id="KW-1185">Reference proteome</keyword>
<reference evidence="3" key="1">
    <citation type="journal article" date="2019" name="Int. J. Syst. Evol. Microbiol.">
        <title>The Global Catalogue of Microorganisms (GCM) 10K type strain sequencing project: providing services to taxonomists for standard genome sequencing and annotation.</title>
        <authorList>
            <consortium name="The Broad Institute Genomics Platform"/>
            <consortium name="The Broad Institute Genome Sequencing Center for Infectious Disease"/>
            <person name="Wu L."/>
            <person name="Ma J."/>
        </authorList>
    </citation>
    <scope>NUCLEOTIDE SEQUENCE [LARGE SCALE GENOMIC DNA]</scope>
    <source>
        <strain evidence="3">KCTC 22280</strain>
    </source>
</reference>
<evidence type="ECO:0000313" key="3">
    <source>
        <dbReference type="Proteomes" id="UP000601597"/>
    </source>
</evidence>
<sequence>MMFSRPFPQTIHPQAREPAVDDSHTLSELLPRQTDFTPQDEADIRLTQLEANEPKRQLIRDARVLCKQRKITQAQMANEIGIPRRTLEEWLQFRRIPKSPGETLIRRWVEAYSEELPSSA</sequence>
<proteinExistence type="predicted"/>
<evidence type="ECO:0000256" key="1">
    <source>
        <dbReference type="SAM" id="MobiDB-lite"/>
    </source>
</evidence>
<dbReference type="Proteomes" id="UP000601597">
    <property type="component" value="Unassembled WGS sequence"/>
</dbReference>
<dbReference type="EMBL" id="BMXV01000004">
    <property type="protein sequence ID" value="GGY74224.1"/>
    <property type="molecule type" value="Genomic_DNA"/>
</dbReference>
<evidence type="ECO:0008006" key="4">
    <source>
        <dbReference type="Google" id="ProtNLM"/>
    </source>
</evidence>
<feature type="compositionally biased region" description="Basic and acidic residues" evidence="1">
    <location>
        <begin position="14"/>
        <end position="25"/>
    </location>
</feature>
<dbReference type="SUPFAM" id="SSF47413">
    <property type="entry name" value="lambda repressor-like DNA-binding domains"/>
    <property type="match status" value="1"/>
</dbReference>
<comment type="caution">
    <text evidence="2">The sequence shown here is derived from an EMBL/GenBank/DDBJ whole genome shotgun (WGS) entry which is preliminary data.</text>
</comment>
<dbReference type="InterPro" id="IPR010982">
    <property type="entry name" value="Lambda_DNA-bd_dom_sf"/>
</dbReference>
<gene>
    <name evidence="2" type="ORF">GCM10007071_22040</name>
</gene>